<reference evidence="3" key="1">
    <citation type="journal article" date="2020" name="Stud. Mycol.">
        <title>101 Dothideomycetes genomes: a test case for predicting lifestyles and emergence of pathogens.</title>
        <authorList>
            <person name="Haridas S."/>
            <person name="Albert R."/>
            <person name="Binder M."/>
            <person name="Bloem J."/>
            <person name="Labutti K."/>
            <person name="Salamov A."/>
            <person name="Andreopoulos B."/>
            <person name="Baker S."/>
            <person name="Barry K."/>
            <person name="Bills G."/>
            <person name="Bluhm B."/>
            <person name="Cannon C."/>
            <person name="Castanera R."/>
            <person name="Culley D."/>
            <person name="Daum C."/>
            <person name="Ezra D."/>
            <person name="Gonzalez J."/>
            <person name="Henrissat B."/>
            <person name="Kuo A."/>
            <person name="Liang C."/>
            <person name="Lipzen A."/>
            <person name="Lutzoni F."/>
            <person name="Magnuson J."/>
            <person name="Mondo S."/>
            <person name="Nolan M."/>
            <person name="Ohm R."/>
            <person name="Pangilinan J."/>
            <person name="Park H.-J."/>
            <person name="Ramirez L."/>
            <person name="Alfaro M."/>
            <person name="Sun H."/>
            <person name="Tritt A."/>
            <person name="Yoshinaga Y."/>
            <person name="Zwiers L.-H."/>
            <person name="Turgeon B."/>
            <person name="Goodwin S."/>
            <person name="Spatafora J."/>
            <person name="Crous P."/>
            <person name="Grigoriev I."/>
        </authorList>
    </citation>
    <scope>NUCLEOTIDE SEQUENCE</scope>
    <source>
        <strain evidence="3">SCOH1-5</strain>
    </source>
</reference>
<evidence type="ECO:0000313" key="4">
    <source>
        <dbReference type="Proteomes" id="UP000799539"/>
    </source>
</evidence>
<keyword evidence="4" id="KW-1185">Reference proteome</keyword>
<dbReference type="PANTHER" id="PTHR47284">
    <property type="entry name" value="FATTY-ACID-BINDING PROTEIN 2"/>
    <property type="match status" value="1"/>
</dbReference>
<sequence length="312" mass="34494">MDASEQKRRGQQLDSGNTSDQTFQGKSVTIIGAGEGKRIVAQGQGEEIELVETGTSSVPHFPRTIYLPTNQESKPNSDPLEQYTLVGLGIRTVSFLSIQVYVAGLYIRTQDIATLQQRLIKDVNETASTLIPSEKDQLRQRLQDPNASREIWTDLLQVPGIKSAWRIAPTRNTDFGHLRDGWVTGISNRTREYKAISRGAETEYDHEDFGKAVSDFKDIFSGGKAPKGSVMILSRNRDGVLDVWFQEKPGAQGKEKEVQHLGKVEDERIGKLIWLGYLGGEKVSSEQTRKGVAEGCVAFASRPIGSVEAMVN</sequence>
<evidence type="ECO:0000313" key="3">
    <source>
        <dbReference type="EMBL" id="KAF2212460.1"/>
    </source>
</evidence>
<accession>A0A6A6FG97</accession>
<feature type="region of interest" description="Disordered" evidence="1">
    <location>
        <begin position="1"/>
        <end position="26"/>
    </location>
</feature>
<dbReference type="SUPFAM" id="SSF54626">
    <property type="entry name" value="Chalcone isomerase"/>
    <property type="match status" value="1"/>
</dbReference>
<dbReference type="Proteomes" id="UP000799539">
    <property type="component" value="Unassembled WGS sequence"/>
</dbReference>
<dbReference type="InterPro" id="IPR036298">
    <property type="entry name" value="Chalcone_isomerase_sf"/>
</dbReference>
<organism evidence="3 4">
    <name type="scientific">Cercospora zeae-maydis SCOH1-5</name>
    <dbReference type="NCBI Taxonomy" id="717836"/>
    <lineage>
        <taxon>Eukaryota</taxon>
        <taxon>Fungi</taxon>
        <taxon>Dikarya</taxon>
        <taxon>Ascomycota</taxon>
        <taxon>Pezizomycotina</taxon>
        <taxon>Dothideomycetes</taxon>
        <taxon>Dothideomycetidae</taxon>
        <taxon>Mycosphaerellales</taxon>
        <taxon>Mycosphaerellaceae</taxon>
        <taxon>Cercospora</taxon>
    </lineage>
</organism>
<dbReference type="AlphaFoldDB" id="A0A6A6FG97"/>
<dbReference type="InterPro" id="IPR016087">
    <property type="entry name" value="Chalcone_isomerase"/>
</dbReference>
<feature type="domain" description="Chalcone isomerase" evidence="2">
    <location>
        <begin position="81"/>
        <end position="293"/>
    </location>
</feature>
<name>A0A6A6FG97_9PEZI</name>
<gene>
    <name evidence="3" type="ORF">CERZMDRAFT_41299</name>
</gene>
<proteinExistence type="predicted"/>
<dbReference type="InterPro" id="IPR016088">
    <property type="entry name" value="Chalcone_isomerase_3-sand"/>
</dbReference>
<dbReference type="Gene3D" id="3.50.70.10">
    <property type="match status" value="1"/>
</dbReference>
<dbReference type="GO" id="GO:0016872">
    <property type="term" value="F:intramolecular lyase activity"/>
    <property type="evidence" value="ECO:0007669"/>
    <property type="project" value="InterPro"/>
</dbReference>
<protein>
    <recommendedName>
        <fullName evidence="2">Chalcone isomerase domain-containing protein</fullName>
    </recommendedName>
</protein>
<dbReference type="PANTHER" id="PTHR47284:SF3">
    <property type="entry name" value="FATTY-ACID-BINDING PROTEIN 2"/>
    <property type="match status" value="1"/>
</dbReference>
<dbReference type="OrthoDB" id="18193at2759"/>
<dbReference type="EMBL" id="ML992673">
    <property type="protein sequence ID" value="KAF2212460.1"/>
    <property type="molecule type" value="Genomic_DNA"/>
</dbReference>
<evidence type="ECO:0000259" key="2">
    <source>
        <dbReference type="Pfam" id="PF16035"/>
    </source>
</evidence>
<feature type="compositionally biased region" description="Polar residues" evidence="1">
    <location>
        <begin position="12"/>
        <end position="26"/>
    </location>
</feature>
<dbReference type="Pfam" id="PF16035">
    <property type="entry name" value="Chalcone_2"/>
    <property type="match status" value="1"/>
</dbReference>
<evidence type="ECO:0000256" key="1">
    <source>
        <dbReference type="SAM" id="MobiDB-lite"/>
    </source>
</evidence>